<dbReference type="RefSeq" id="WP_044485577.1">
    <property type="nucleotide sequence ID" value="NZ_KK328284.1"/>
</dbReference>
<evidence type="ECO:0000313" key="2">
    <source>
        <dbReference type="Proteomes" id="UP000025947"/>
    </source>
</evidence>
<dbReference type="InterPro" id="IPR008775">
    <property type="entry name" value="Phytyl_CoA_dOase-like"/>
</dbReference>
<dbReference type="Gene3D" id="2.60.120.620">
    <property type="entry name" value="q2cbj1_9rhob like domain"/>
    <property type="match status" value="1"/>
</dbReference>
<keyword evidence="2" id="KW-1185">Reference proteome</keyword>
<dbReference type="Pfam" id="PF05721">
    <property type="entry name" value="PhyH"/>
    <property type="match status" value="1"/>
</dbReference>
<dbReference type="Proteomes" id="UP000025947">
    <property type="component" value="Unassembled WGS sequence"/>
</dbReference>
<dbReference type="PANTHER" id="PTHR20883:SF46">
    <property type="entry name" value="PHYTANOYL-COA HYDROXYLASE"/>
    <property type="match status" value="1"/>
</dbReference>
<sequence length="276" mass="30114">MPTHRHIATDVLQPADCLSPAELDAFGRDGYLVLPGFLSGEGVTRLQSWVEEIERWPDKPGVPWLQHDEQIGGLVRRARTENFSPCHDHLRALLTTAAIPAMAGQLLGEPAVLYKEKVNYKHPGGAGFAAHQDARAYPHISVSVSCLLAVDDSTVENGCLEFVPGMHHQLLSTDGDGCIHPRIADELTWQPCSVAAGSLVWFHSHTPHRSAPNTSPASRRALYLTYNAASLGDLHETYYRDKRATLSAATVAGDRGAQRLSLIGHFRGVAPTEKNH</sequence>
<dbReference type="EMBL" id="JLXW01000008">
    <property type="protein sequence ID" value="KBZ61994.1"/>
    <property type="molecule type" value="Genomic_DNA"/>
</dbReference>
<gene>
    <name evidence="1" type="ORF">K875_02914</name>
</gene>
<dbReference type="SUPFAM" id="SSF51197">
    <property type="entry name" value="Clavaminate synthase-like"/>
    <property type="match status" value="1"/>
</dbReference>
<dbReference type="PATRIC" id="fig|1324261.3.peg.2934"/>
<comment type="caution">
    <text evidence="1">The sequence shown here is derived from an EMBL/GenBank/DDBJ whole genome shotgun (WGS) entry which is preliminary data.</text>
</comment>
<proteinExistence type="predicted"/>
<organism evidence="1 2">
    <name type="scientific">Mycobacterium [tuberculosis] TKK-01-0051</name>
    <dbReference type="NCBI Taxonomy" id="1324261"/>
    <lineage>
        <taxon>Bacteria</taxon>
        <taxon>Bacillati</taxon>
        <taxon>Actinomycetota</taxon>
        <taxon>Actinomycetes</taxon>
        <taxon>Mycobacteriales</taxon>
        <taxon>Mycobacteriaceae</taxon>
        <taxon>Mycobacterium</taxon>
        <taxon>Mycobacterium avium complex (MAC)</taxon>
    </lineage>
</organism>
<accession>A0A051TYK8</accession>
<dbReference type="HOGENOM" id="CLU_048953_10_0_11"/>
<reference evidence="1 2" key="1">
    <citation type="submission" date="2014-04" db="EMBL/GenBank/DDBJ databases">
        <title>The Genome Sequence of Mycobacterium tuberculosis TKK-01-0051.</title>
        <authorList>
            <consortium name="The Broad Institute Genomics Platform"/>
            <consortium name="The Broad Institute Genome Sequencing Center for Infectious Disease"/>
            <person name="Earl A.M."/>
            <person name="Cohen K."/>
            <person name="Pym A."/>
            <person name="Bishai W."/>
            <person name="Maharaj K."/>
            <person name="Desjardins C."/>
            <person name="Abeel T."/>
            <person name="Young S."/>
            <person name="Zeng Q."/>
            <person name="Gargeya S."/>
            <person name="Abouelleil A."/>
            <person name="Alvarado L."/>
            <person name="Chapman S.B."/>
            <person name="Gainer-Dewar J."/>
            <person name="Goldberg J."/>
            <person name="Griggs A."/>
            <person name="Gujja S."/>
            <person name="Hansen M."/>
            <person name="Howarth C."/>
            <person name="Imamovic A."/>
            <person name="Larimer J."/>
            <person name="Murphy C."/>
            <person name="Naylor J."/>
            <person name="Pearson M."/>
            <person name="Poon T.W."/>
            <person name="Priest M."/>
            <person name="Roberts A."/>
            <person name="Saif S."/>
            <person name="Shea T."/>
            <person name="Sykes S."/>
            <person name="Wortman J."/>
            <person name="Nusbaum C."/>
            <person name="Birren B."/>
        </authorList>
    </citation>
    <scope>NUCLEOTIDE SEQUENCE [LARGE SCALE GENOMIC DNA]</scope>
    <source>
        <strain evidence="1 2">TKK-01-0051</strain>
    </source>
</reference>
<dbReference type="AlphaFoldDB" id="A0A051TYK8"/>
<dbReference type="GO" id="GO:0016706">
    <property type="term" value="F:2-oxoglutarate-dependent dioxygenase activity"/>
    <property type="evidence" value="ECO:0007669"/>
    <property type="project" value="UniProtKB-ARBA"/>
</dbReference>
<protein>
    <recommendedName>
        <fullName evidence="3">Phytanoyl-CoA dioxygenase</fullName>
    </recommendedName>
</protein>
<dbReference type="GO" id="GO:0005506">
    <property type="term" value="F:iron ion binding"/>
    <property type="evidence" value="ECO:0007669"/>
    <property type="project" value="UniProtKB-ARBA"/>
</dbReference>
<dbReference type="PANTHER" id="PTHR20883">
    <property type="entry name" value="PHYTANOYL-COA DIOXYGENASE DOMAIN CONTAINING 1"/>
    <property type="match status" value="1"/>
</dbReference>
<evidence type="ECO:0008006" key="3">
    <source>
        <dbReference type="Google" id="ProtNLM"/>
    </source>
</evidence>
<evidence type="ECO:0000313" key="1">
    <source>
        <dbReference type="EMBL" id="KBZ61994.1"/>
    </source>
</evidence>
<name>A0A051TYK8_9MYCO</name>